<dbReference type="GO" id="GO:0005737">
    <property type="term" value="C:cytoplasm"/>
    <property type="evidence" value="ECO:0007669"/>
    <property type="project" value="TreeGrafter"/>
</dbReference>
<dbReference type="GO" id="GO:0004411">
    <property type="term" value="F:homogentisate 1,2-dioxygenase activity"/>
    <property type="evidence" value="ECO:0007669"/>
    <property type="project" value="InterPro"/>
</dbReference>
<proteinExistence type="inferred from homology"/>
<dbReference type="PANTHER" id="PTHR11056:SF0">
    <property type="entry name" value="HOMOGENTISATE 1,2-DIOXYGENASE"/>
    <property type="match status" value="1"/>
</dbReference>
<dbReference type="SUPFAM" id="SSF51182">
    <property type="entry name" value="RmlC-like cupins"/>
    <property type="match status" value="1"/>
</dbReference>
<dbReference type="InterPro" id="IPR014710">
    <property type="entry name" value="RmlC-like_jellyroll"/>
</dbReference>
<keyword evidence="3 8" id="KW-0479">Metal-binding</keyword>
<evidence type="ECO:0000256" key="6">
    <source>
        <dbReference type="ARBA" id="ARBA00023004"/>
    </source>
</evidence>
<comment type="similarity">
    <text evidence="2">Belongs to the homogentisate dioxygenase family.</text>
</comment>
<keyword evidence="6 8" id="KW-0408">Iron</keyword>
<dbReference type="InterPro" id="IPR005708">
    <property type="entry name" value="Homogentis_dOase"/>
</dbReference>
<evidence type="ECO:0000256" key="7">
    <source>
        <dbReference type="PIRSR" id="PIRSR605708-1"/>
    </source>
</evidence>
<dbReference type="PANTHER" id="PTHR11056">
    <property type="entry name" value="HOMOGENTISATE 1,2-DIOXYGENASE"/>
    <property type="match status" value="1"/>
</dbReference>
<feature type="binding site" evidence="8">
    <location>
        <position position="308"/>
    </location>
    <ligand>
        <name>Fe cation</name>
        <dbReference type="ChEBI" id="CHEBI:24875"/>
    </ligand>
</feature>
<keyword evidence="11" id="KW-1185">Reference proteome</keyword>
<comment type="caution">
    <text evidence="10">The sequence shown here is derived from an EMBL/GenBank/DDBJ whole genome shotgun (WGS) entry which is preliminary data.</text>
</comment>
<evidence type="ECO:0000313" key="10">
    <source>
        <dbReference type="EMBL" id="RCJ26994.1"/>
    </source>
</evidence>
<name>A0A367QUJ3_9NOSO</name>
<gene>
    <name evidence="10" type="ORF">A6770_02155</name>
</gene>
<evidence type="ECO:0000256" key="5">
    <source>
        <dbReference type="ARBA" id="ARBA00023002"/>
    </source>
</evidence>
<evidence type="ECO:0000256" key="1">
    <source>
        <dbReference type="ARBA" id="ARBA00001962"/>
    </source>
</evidence>
<keyword evidence="4" id="KW-0223">Dioxygenase</keyword>
<dbReference type="GO" id="GO:0006559">
    <property type="term" value="P:L-phenylalanine catabolic process"/>
    <property type="evidence" value="ECO:0007669"/>
    <property type="project" value="InterPro"/>
</dbReference>
<evidence type="ECO:0000256" key="2">
    <source>
        <dbReference type="ARBA" id="ARBA00007757"/>
    </source>
</evidence>
<dbReference type="AlphaFoldDB" id="A0A367QUJ3"/>
<feature type="binding site" evidence="8">
    <location>
        <position position="344"/>
    </location>
    <ligand>
        <name>Fe cation</name>
        <dbReference type="ChEBI" id="CHEBI:24875"/>
    </ligand>
</feature>
<feature type="binding site" evidence="8">
    <location>
        <position position="344"/>
    </location>
    <ligand>
        <name>homogentisate</name>
        <dbReference type="ChEBI" id="CHEBI:16169"/>
    </ligand>
</feature>
<evidence type="ECO:0000256" key="3">
    <source>
        <dbReference type="ARBA" id="ARBA00022723"/>
    </source>
</evidence>
<keyword evidence="5" id="KW-0560">Oxidoreductase</keyword>
<dbReference type="GO" id="GO:0006570">
    <property type="term" value="P:tyrosine metabolic process"/>
    <property type="evidence" value="ECO:0007669"/>
    <property type="project" value="InterPro"/>
</dbReference>
<evidence type="ECO:0000256" key="4">
    <source>
        <dbReference type="ARBA" id="ARBA00022964"/>
    </source>
</evidence>
<feature type="domain" description="Homogentisate 1,2-dioxygenase N-terminal" evidence="9">
    <location>
        <begin position="108"/>
        <end position="259"/>
    </location>
</feature>
<evidence type="ECO:0000259" key="9">
    <source>
        <dbReference type="Pfam" id="PF20510"/>
    </source>
</evidence>
<reference evidence="10" key="1">
    <citation type="submission" date="2016-04" db="EMBL/GenBank/DDBJ databases">
        <authorList>
            <person name="Tabuchi Yagui T.R."/>
        </authorList>
    </citation>
    <scope>NUCLEOTIDE SEQUENCE [LARGE SCALE GENOMIC DNA]</scope>
    <source>
        <strain evidence="10">NIES-26</strain>
    </source>
</reference>
<dbReference type="Proteomes" id="UP000252107">
    <property type="component" value="Unassembled WGS sequence"/>
</dbReference>
<feature type="active site" description="Proton acceptor" evidence="7">
    <location>
        <position position="271"/>
    </location>
</feature>
<accession>A0A367QUJ3</accession>
<evidence type="ECO:0000313" key="11">
    <source>
        <dbReference type="Proteomes" id="UP000252107"/>
    </source>
</evidence>
<evidence type="ECO:0000256" key="8">
    <source>
        <dbReference type="PIRSR" id="PIRSR605708-2"/>
    </source>
</evidence>
<dbReference type="Pfam" id="PF20510">
    <property type="entry name" value="HgmA_N"/>
    <property type="match status" value="1"/>
</dbReference>
<dbReference type="CDD" id="cd02208">
    <property type="entry name" value="cupin_RmlC-like"/>
    <property type="match status" value="1"/>
</dbReference>
<organism evidence="10 11">
    <name type="scientific">Nostoc minutum NIES-26</name>
    <dbReference type="NCBI Taxonomy" id="1844469"/>
    <lineage>
        <taxon>Bacteria</taxon>
        <taxon>Bacillati</taxon>
        <taxon>Cyanobacteriota</taxon>
        <taxon>Cyanophyceae</taxon>
        <taxon>Nostocales</taxon>
        <taxon>Nostocaceae</taxon>
        <taxon>Nostoc</taxon>
    </lineage>
</organism>
<dbReference type="EMBL" id="LXQD01000306">
    <property type="protein sequence ID" value="RCJ26994.1"/>
    <property type="molecule type" value="Genomic_DNA"/>
</dbReference>
<dbReference type="InterPro" id="IPR046452">
    <property type="entry name" value="HgmA_N"/>
</dbReference>
<dbReference type="Gene3D" id="2.60.120.10">
    <property type="entry name" value="Jelly Rolls"/>
    <property type="match status" value="1"/>
</dbReference>
<dbReference type="InterPro" id="IPR011051">
    <property type="entry name" value="RmlC_Cupin_sf"/>
</dbReference>
<comment type="cofactor">
    <cofactor evidence="1 8">
        <name>Fe cation</name>
        <dbReference type="ChEBI" id="CHEBI:24875"/>
    </cofactor>
</comment>
<protein>
    <submittedName>
        <fullName evidence="10">Homogentisate 1,2-dioxygenase</fullName>
    </submittedName>
</protein>
<sequence>MTHYYKLGNIPHKRHTQFRQPDGSLYHEELMGMRGFSGIQSLLYHVHPPTQIQKILLRTTVDIPFEESGVLCHRHLRTATIKPGGDAVEARMLLLSNADVSISVARPTEAMSYWYRLAHGDEVIFIHEGAGTLESQYGNLRYRPGDYLVIPTGVLWRIIPDINIEQRMLVIEANAHIEPPARYLNRYGQFLEHAPYNERDIRPPDELVTHDEVGEFEVRVKEREYQRNGFSERITSYFYNHHPLDVVGWDGCLYPFAFNIEDFEPVTGRIHQPPPVHQTFEAPGFVLCSFVPRLFDYHPQAIPAPYNHSNVDSDEVIYYAAGNFMSRKGIERASMTIHPSGIPHGPHPGMYEGSIGKQQTDELAVMIDTFRPLRFTNHAVQLEDKDYVYSWLT</sequence>
<feature type="binding site" evidence="8">
    <location>
        <position position="314"/>
    </location>
    <ligand>
        <name>Fe cation</name>
        <dbReference type="ChEBI" id="CHEBI:24875"/>
    </ligand>
</feature>
<dbReference type="GO" id="GO:0046872">
    <property type="term" value="F:metal ion binding"/>
    <property type="evidence" value="ECO:0007669"/>
    <property type="project" value="UniProtKB-KW"/>
</dbReference>